<dbReference type="InterPro" id="IPR037250">
    <property type="entry name" value="NEAT_dom_sf"/>
</dbReference>
<keyword evidence="6" id="KW-0812">Transmembrane</keyword>
<dbReference type="Gene3D" id="2.60.40.1220">
    <property type="match status" value="1"/>
</dbReference>
<dbReference type="PROSITE" id="PS51450">
    <property type="entry name" value="LRR"/>
    <property type="match status" value="4"/>
</dbReference>
<keyword evidence="6" id="KW-1133">Transmembrane helix</keyword>
<evidence type="ECO:0000256" key="5">
    <source>
        <dbReference type="SAM" id="MobiDB-lite"/>
    </source>
</evidence>
<evidence type="ECO:0000256" key="1">
    <source>
        <dbReference type="ARBA" id="ARBA00009432"/>
    </source>
</evidence>
<keyword evidence="2" id="KW-0433">Leucine-rich repeat</keyword>
<proteinExistence type="inferred from homology"/>
<feature type="transmembrane region" description="Helical" evidence="6">
    <location>
        <begin position="684"/>
        <end position="704"/>
    </location>
</feature>
<organism evidence="7 8">
    <name type="scientific">Weissella confusa</name>
    <name type="common">Lactobacillus confusus</name>
    <dbReference type="NCBI Taxonomy" id="1583"/>
    <lineage>
        <taxon>Bacteria</taxon>
        <taxon>Bacillati</taxon>
        <taxon>Bacillota</taxon>
        <taxon>Bacilli</taxon>
        <taxon>Lactobacillales</taxon>
        <taxon>Lactobacillaceae</taxon>
        <taxon>Weissella</taxon>
    </lineage>
</organism>
<evidence type="ECO:0000313" key="8">
    <source>
        <dbReference type="Proteomes" id="UP000297646"/>
    </source>
</evidence>
<dbReference type="AlphaFoldDB" id="A0A4Z0S252"/>
<dbReference type="InterPro" id="IPR050836">
    <property type="entry name" value="SDS22/Internalin_LRR"/>
</dbReference>
<dbReference type="Pfam" id="PF12799">
    <property type="entry name" value="LRR_4"/>
    <property type="match status" value="2"/>
</dbReference>
<reference evidence="7 8" key="1">
    <citation type="submission" date="2018-03" db="EMBL/GenBank/DDBJ databases">
        <title>Genome sequencing of Weissella confusa isolates.</title>
        <authorList>
            <person name="Kajala I."/>
            <person name="Baruah R."/>
            <person name="Bergsveinson J."/>
            <person name="Juvonen R."/>
            <person name="Ziola B."/>
        </authorList>
    </citation>
    <scope>NUCLEOTIDE SEQUENCE [LARGE SCALE GENOMIC DNA]</scope>
    <source>
        <strain evidence="7 8">VTT E-062653</strain>
    </source>
</reference>
<feature type="compositionally biased region" description="Polar residues" evidence="5">
    <location>
        <begin position="666"/>
        <end position="679"/>
    </location>
</feature>
<gene>
    <name evidence="7" type="ORF">C6P11_01935</name>
</gene>
<keyword evidence="3" id="KW-0732">Signal</keyword>
<dbReference type="InterPro" id="IPR001611">
    <property type="entry name" value="Leu-rich_rpt"/>
</dbReference>
<sequence>MTTSNVPIHAEATLTSTATDDVASWVPDAALRVALQAALGKGTPLTKDNVATITQLNLTYDGITNLSGLEFATNLRALDLTGNTITDITPLQHLHNLTDVSLRMNKASVMPDLTPLAGTPVKSLNLVADDYGTQPDKMAGLAQLTSLEELEMQNNDLTTVPPVTNLPKLSYLGIAGNKLTSVQGLAGMHQLTALKVGSNQLTDYTPIASLTNLTTLSIGNNRSNDISMLRSLVNLQEATFSQMGLTNNAVEVFSYMPKLVTLSIDFNDQISDLTPLAGLRQLQSLNFSKDQVADLTPLKQLTNLTDLSFSNAQVANLAPLAGLTKLTSLNLLRNHVSDLSPLQNLQRLSYLNAKYQSVTNAAIGLKSGETTATVPLSVKDTSGNGIALQQDGAPIKTVNGQVTLQGVKPDSSAFLAWDSKSASGINSRFSGTVEQPFTVKTEVAQPSRLPVTLAVLKGDGSNLTSVASNYIKSAATFEPAKDGTGTLTITAKVPSNYGPNSITFTSGRQLSANLVGSEYIMTYAFNLTAEQVAKPLFIENMHVDFRTGSFVYDNWYDVTFRLEGMLGAAPLPPVKESTDQDTTVAMLTEGYMRPETSQKQIKAQVVKTAPVAATQFAKAEKLVKQSPIVAAGVVPMQKPAVMTKSEEKPAAQVVPDKPDDKRPTVITKSQPAPTGAEPQTSTEMVIVAAVGNIVIGLILGWAGIDWWGKRH</sequence>
<dbReference type="InterPro" id="IPR032675">
    <property type="entry name" value="LRR_dom_sf"/>
</dbReference>
<dbReference type="RefSeq" id="WP_135518166.1">
    <property type="nucleotide sequence ID" value="NZ_PVSN01000012.1"/>
</dbReference>
<protein>
    <submittedName>
        <fullName evidence="7">Leucine-rich repeat domain-containing protein</fullName>
    </submittedName>
</protein>
<dbReference type="OrthoDB" id="2149478at2"/>
<dbReference type="PANTHER" id="PTHR46652">
    <property type="entry name" value="LEUCINE-RICH REPEAT AND IQ DOMAIN-CONTAINING PROTEIN 1-RELATED"/>
    <property type="match status" value="1"/>
</dbReference>
<dbReference type="Proteomes" id="UP000297646">
    <property type="component" value="Unassembled WGS sequence"/>
</dbReference>
<dbReference type="EMBL" id="PVSN01000012">
    <property type="protein sequence ID" value="TGE75416.1"/>
    <property type="molecule type" value="Genomic_DNA"/>
</dbReference>
<dbReference type="SMART" id="SM00365">
    <property type="entry name" value="LRR_SD22"/>
    <property type="match status" value="5"/>
</dbReference>
<feature type="region of interest" description="Disordered" evidence="5">
    <location>
        <begin position="642"/>
        <end position="679"/>
    </location>
</feature>
<evidence type="ECO:0000256" key="2">
    <source>
        <dbReference type="ARBA" id="ARBA00022614"/>
    </source>
</evidence>
<dbReference type="Gene3D" id="2.60.40.1850">
    <property type="match status" value="1"/>
</dbReference>
<name>A0A4Z0S252_WEICO</name>
<dbReference type="InterPro" id="IPR025875">
    <property type="entry name" value="Leu-rich_rpt_4"/>
</dbReference>
<evidence type="ECO:0000313" key="7">
    <source>
        <dbReference type="EMBL" id="TGE75416.1"/>
    </source>
</evidence>
<dbReference type="SUPFAM" id="SSF52058">
    <property type="entry name" value="L domain-like"/>
    <property type="match status" value="1"/>
</dbReference>
<comment type="similarity">
    <text evidence="1">Belongs to the internalin family.</text>
</comment>
<keyword evidence="4" id="KW-0677">Repeat</keyword>
<evidence type="ECO:0000256" key="6">
    <source>
        <dbReference type="SAM" id="Phobius"/>
    </source>
</evidence>
<dbReference type="InterPro" id="IPR014755">
    <property type="entry name" value="Cu-Rt/internalin_Ig-like"/>
</dbReference>
<evidence type="ECO:0000256" key="4">
    <source>
        <dbReference type="ARBA" id="ARBA00022737"/>
    </source>
</evidence>
<keyword evidence="6" id="KW-0472">Membrane</keyword>
<dbReference type="PANTHER" id="PTHR46652:SF3">
    <property type="entry name" value="LEUCINE-RICH REPEAT-CONTAINING PROTEIN 9"/>
    <property type="match status" value="1"/>
</dbReference>
<evidence type="ECO:0000256" key="3">
    <source>
        <dbReference type="ARBA" id="ARBA00022729"/>
    </source>
</evidence>
<dbReference type="Gene3D" id="3.80.10.10">
    <property type="entry name" value="Ribonuclease Inhibitor"/>
    <property type="match status" value="2"/>
</dbReference>
<comment type="caution">
    <text evidence="7">The sequence shown here is derived from an EMBL/GenBank/DDBJ whole genome shotgun (WGS) entry which is preliminary data.</text>
</comment>
<accession>A0A4Z0S252</accession>